<evidence type="ECO:0000256" key="6">
    <source>
        <dbReference type="ARBA" id="ARBA00023295"/>
    </source>
</evidence>
<evidence type="ECO:0000256" key="5">
    <source>
        <dbReference type="ARBA" id="ARBA00022801"/>
    </source>
</evidence>
<dbReference type="InterPro" id="IPR051915">
    <property type="entry name" value="Cellulose_Degrad_GH3"/>
</dbReference>
<keyword evidence="6 8" id="KW-0326">Glycosidase</keyword>
<reference evidence="8" key="1">
    <citation type="submission" date="2019-03" db="EMBL/GenBank/DDBJ databases">
        <title>Single cell metagenomics reveals metabolic interactions within the superorganism composed of flagellate Streblomastix strix and complex community of Bacteroidetes bacteria on its surface.</title>
        <authorList>
            <person name="Treitli S.C."/>
            <person name="Kolisko M."/>
            <person name="Husnik F."/>
            <person name="Keeling P."/>
            <person name="Hampl V."/>
        </authorList>
    </citation>
    <scope>NUCLEOTIDE SEQUENCE</scope>
    <source>
        <strain evidence="8">STM</strain>
    </source>
</reference>
<sequence>MKQSLKFLFIGIFFVSLASCKNNKGNDPFYQKANDLLSKMTPEEKIGQLNQITGGGYADYVVAQIKANGIGSILNETDPNIINALQKTAVEETRLGIPILFARDVIHGFKTIFPVPLGQAASWNPQVVENGGRIAAVEASSVGIRWTFAPMLDIARDQRWGRVIEGFGEDPYLTSVLGVAMVKGLQGENLSVPTSIAACAKHFAGYGAAEGGLDYNTAIISTEQLRNAYLPPFKAAVDAGVGTLMVSFNEINGIPNSGNSYLIQQVLRKEWGFDGVVVSDWNSVGEMINHGYVKDPAEAAEKSLNSGIDMDMENHVYTSNLAQLVKEGKVKKTDIDKAVRRILQLKFQLGLFDNPYVALQDSIFYAENHLVKAKEAAIESTILLKNENDLLPLSDKIKSIAVIGPMADAPHDQLGSWVFDGEKSHTVTPLAALRKEYASQLKINYVAGLHFSRDLNKKQFAQAVSAAKLSDIVLFLAGEEAILSGEAHSRAEIALPGAQKELLAEIAKTGTPIVLIVMAGRVIEIYKELPLVDAYLFSFHPGTMGGPALTDLIFGKAVPSGKLPVTYLKMVGQTPIYYNHKNTGRPPSNELSTIENIPLEAEQVSLGNTSYYLDAGKDPLFPFGYGLSYTTFEYSNLQLSAMEIGKNDQLTASCIVKNTGTREGAEVVQLYIRDLVGSVTRPVKELKAFDKITLKPGEFQTVEFTLTTNALKFWNNEDREILEPGDFKLWIGPNSVEGLEGSFVLK</sequence>
<dbReference type="PANTHER" id="PTHR30620">
    <property type="entry name" value="PERIPLASMIC BETA-GLUCOSIDASE-RELATED"/>
    <property type="match status" value="1"/>
</dbReference>
<evidence type="ECO:0000256" key="3">
    <source>
        <dbReference type="ARBA" id="ARBA00012744"/>
    </source>
</evidence>
<dbReference type="InterPro" id="IPR002772">
    <property type="entry name" value="Glyco_hydro_3_C"/>
</dbReference>
<dbReference type="InterPro" id="IPR001764">
    <property type="entry name" value="Glyco_hydro_3_N"/>
</dbReference>
<organism evidence="8">
    <name type="scientific">termite gut metagenome</name>
    <dbReference type="NCBI Taxonomy" id="433724"/>
    <lineage>
        <taxon>unclassified sequences</taxon>
        <taxon>metagenomes</taxon>
        <taxon>organismal metagenomes</taxon>
    </lineage>
</organism>
<dbReference type="SUPFAM" id="SSF52279">
    <property type="entry name" value="Beta-D-glucan exohydrolase, C-terminal domain"/>
    <property type="match status" value="1"/>
</dbReference>
<dbReference type="EC" id="3.2.1.21" evidence="3"/>
<dbReference type="EMBL" id="SNRY01000223">
    <property type="protein sequence ID" value="KAA6344336.1"/>
    <property type="molecule type" value="Genomic_DNA"/>
</dbReference>
<dbReference type="InterPro" id="IPR026891">
    <property type="entry name" value="Fn3-like"/>
</dbReference>
<dbReference type="InterPro" id="IPR017853">
    <property type="entry name" value="GH"/>
</dbReference>
<comment type="similarity">
    <text evidence="2">Belongs to the glycosyl hydrolase 3 family.</text>
</comment>
<name>A0A5J4SE03_9ZZZZ</name>
<dbReference type="Gene3D" id="3.20.20.300">
    <property type="entry name" value="Glycoside hydrolase, family 3, N-terminal domain"/>
    <property type="match status" value="1"/>
</dbReference>
<dbReference type="PRINTS" id="PR00133">
    <property type="entry name" value="GLHYDRLASE3"/>
</dbReference>
<dbReference type="NCBIfam" id="NF011678">
    <property type="entry name" value="PRK15098.1"/>
    <property type="match status" value="1"/>
</dbReference>
<dbReference type="FunFam" id="3.20.20.300:FF:000005">
    <property type="entry name" value="Periplasmic beta-glucosidase"/>
    <property type="match status" value="1"/>
</dbReference>
<dbReference type="Gene3D" id="2.60.40.10">
    <property type="entry name" value="Immunoglobulins"/>
    <property type="match status" value="1"/>
</dbReference>
<protein>
    <recommendedName>
        <fullName evidence="3">beta-glucosidase</fullName>
        <ecNumber evidence="3">3.2.1.21</ecNumber>
    </recommendedName>
</protein>
<dbReference type="Pfam" id="PF14310">
    <property type="entry name" value="Fn3-like"/>
    <property type="match status" value="1"/>
</dbReference>
<dbReference type="Pfam" id="PF01915">
    <property type="entry name" value="Glyco_hydro_3_C"/>
    <property type="match status" value="1"/>
</dbReference>
<dbReference type="AlphaFoldDB" id="A0A5J4SE03"/>
<evidence type="ECO:0000256" key="1">
    <source>
        <dbReference type="ARBA" id="ARBA00000448"/>
    </source>
</evidence>
<dbReference type="InterPro" id="IPR036962">
    <property type="entry name" value="Glyco_hydro_3_N_sf"/>
</dbReference>
<dbReference type="FunFam" id="2.60.40.10:FF:000495">
    <property type="entry name" value="Periplasmic beta-glucosidase"/>
    <property type="match status" value="1"/>
</dbReference>
<dbReference type="Pfam" id="PF00933">
    <property type="entry name" value="Glyco_hydro_3"/>
    <property type="match status" value="1"/>
</dbReference>
<dbReference type="InterPro" id="IPR013783">
    <property type="entry name" value="Ig-like_fold"/>
</dbReference>
<dbReference type="PROSITE" id="PS51257">
    <property type="entry name" value="PROKAR_LIPOPROTEIN"/>
    <property type="match status" value="1"/>
</dbReference>
<feature type="domain" description="Fibronectin type III-like" evidence="7">
    <location>
        <begin position="666"/>
        <end position="735"/>
    </location>
</feature>
<evidence type="ECO:0000259" key="7">
    <source>
        <dbReference type="SMART" id="SM01217"/>
    </source>
</evidence>
<dbReference type="GO" id="GO:0008422">
    <property type="term" value="F:beta-glucosidase activity"/>
    <property type="evidence" value="ECO:0007669"/>
    <property type="project" value="UniProtKB-EC"/>
</dbReference>
<dbReference type="SUPFAM" id="SSF51445">
    <property type="entry name" value="(Trans)glycosidases"/>
    <property type="match status" value="1"/>
</dbReference>
<dbReference type="InterPro" id="IPR036881">
    <property type="entry name" value="Glyco_hydro_3_C_sf"/>
</dbReference>
<evidence type="ECO:0000256" key="4">
    <source>
        <dbReference type="ARBA" id="ARBA00022729"/>
    </source>
</evidence>
<proteinExistence type="inferred from homology"/>
<gene>
    <name evidence="8" type="ORF">EZS27_008032</name>
</gene>
<dbReference type="SMART" id="SM01217">
    <property type="entry name" value="Fn3_like"/>
    <property type="match status" value="1"/>
</dbReference>
<evidence type="ECO:0000313" key="8">
    <source>
        <dbReference type="EMBL" id="KAA6344336.1"/>
    </source>
</evidence>
<dbReference type="Gene3D" id="3.40.50.1700">
    <property type="entry name" value="Glycoside hydrolase family 3 C-terminal domain"/>
    <property type="match status" value="1"/>
</dbReference>
<accession>A0A5J4SE03</accession>
<evidence type="ECO:0000256" key="2">
    <source>
        <dbReference type="ARBA" id="ARBA00005336"/>
    </source>
</evidence>
<dbReference type="PANTHER" id="PTHR30620:SF16">
    <property type="entry name" value="LYSOSOMAL BETA GLUCOSIDASE"/>
    <property type="match status" value="1"/>
</dbReference>
<comment type="caution">
    <text evidence="8">The sequence shown here is derived from an EMBL/GenBank/DDBJ whole genome shotgun (WGS) entry which is preliminary data.</text>
</comment>
<keyword evidence="4" id="KW-0732">Signal</keyword>
<dbReference type="GO" id="GO:0009251">
    <property type="term" value="P:glucan catabolic process"/>
    <property type="evidence" value="ECO:0007669"/>
    <property type="project" value="TreeGrafter"/>
</dbReference>
<keyword evidence="5 8" id="KW-0378">Hydrolase</keyword>
<comment type="catalytic activity">
    <reaction evidence="1">
        <text>Hydrolysis of terminal, non-reducing beta-D-glucosyl residues with release of beta-D-glucose.</text>
        <dbReference type="EC" id="3.2.1.21"/>
    </reaction>
</comment>